<feature type="domain" description="Major facilitator superfamily (MFS) profile" evidence="6">
    <location>
        <begin position="8"/>
        <end position="446"/>
    </location>
</feature>
<dbReference type="Proteomes" id="UP000199301">
    <property type="component" value="Unassembled WGS sequence"/>
</dbReference>
<evidence type="ECO:0000256" key="2">
    <source>
        <dbReference type="ARBA" id="ARBA00022692"/>
    </source>
</evidence>
<dbReference type="SUPFAM" id="SSF103473">
    <property type="entry name" value="MFS general substrate transporter"/>
    <property type="match status" value="1"/>
</dbReference>
<feature type="transmembrane region" description="Helical" evidence="5">
    <location>
        <begin position="199"/>
        <end position="219"/>
    </location>
</feature>
<feature type="transmembrane region" description="Helical" evidence="5">
    <location>
        <begin position="294"/>
        <end position="312"/>
    </location>
</feature>
<dbReference type="Pfam" id="PF07690">
    <property type="entry name" value="MFS_1"/>
    <property type="match status" value="1"/>
</dbReference>
<comment type="subcellular location">
    <subcellularLocation>
        <location evidence="1">Cell membrane</location>
        <topology evidence="1">Multi-pass membrane protein</topology>
    </subcellularLocation>
</comment>
<proteinExistence type="predicted"/>
<sequence length="460" mass="47718">MSRDTRLVLPVVLCATFMQLLDVTIVQVAIESIRHDLRADTGTLQLVLAGYTLTYACLLITAGRLGDRYGYRLLFVTGMSVFTVASVSCAAAPTAALLIVARLVQGAGSGLMAPQVLSLIQTALPERRRSHALGLFGATMGIASLTGPLLGGLLLKADLFGLGWRTIFLINVPVCLFALVGSIRLPTARAVADRRIDPTGVVLTTTGLGLLVLPLTIGAGAGWPIWTWLCLGASSVILAALVRTQLRSREPLLHPSVFQDHTARTGTLLVFAFNAGVPSFTYVLFLHLQSTLGYPPLEAALVSIPYPAAAVVGSRVSTRIAARFGIRLLTASATLLSLVTAALSTGAGDHRWALLLLLAVGGAALGAFTASVFSVVLSEVQPAAIGSTSGLLPTAQQLGGTAGVTLGGLVFTTSAPSTAFEHAMIYETIIFLASSVISVRLGRISATSGSHRAGAEIATG</sequence>
<keyword evidence="4 5" id="KW-0472">Membrane</keyword>
<evidence type="ECO:0000256" key="1">
    <source>
        <dbReference type="ARBA" id="ARBA00004651"/>
    </source>
</evidence>
<feature type="transmembrane region" description="Helical" evidence="5">
    <location>
        <begin position="398"/>
        <end position="417"/>
    </location>
</feature>
<feature type="transmembrane region" description="Helical" evidence="5">
    <location>
        <begin position="267"/>
        <end position="288"/>
    </location>
</feature>
<evidence type="ECO:0000259" key="6">
    <source>
        <dbReference type="PROSITE" id="PS50850"/>
    </source>
</evidence>
<feature type="transmembrane region" description="Helical" evidence="5">
    <location>
        <begin position="73"/>
        <end position="93"/>
    </location>
</feature>
<feature type="transmembrane region" description="Helical" evidence="5">
    <location>
        <begin position="352"/>
        <end position="377"/>
    </location>
</feature>
<feature type="transmembrane region" description="Helical" evidence="5">
    <location>
        <begin position="324"/>
        <end position="346"/>
    </location>
</feature>
<dbReference type="PANTHER" id="PTHR42718">
    <property type="entry name" value="MAJOR FACILITATOR SUPERFAMILY MULTIDRUG TRANSPORTER MFSC"/>
    <property type="match status" value="1"/>
</dbReference>
<dbReference type="AlphaFoldDB" id="A0A1H1EIP7"/>
<dbReference type="PROSITE" id="PS50850">
    <property type="entry name" value="MFS"/>
    <property type="match status" value="1"/>
</dbReference>
<dbReference type="Gene3D" id="1.20.1250.20">
    <property type="entry name" value="MFS general substrate transporter like domains"/>
    <property type="match status" value="1"/>
</dbReference>
<feature type="transmembrane region" description="Helical" evidence="5">
    <location>
        <begin position="423"/>
        <end position="442"/>
    </location>
</feature>
<keyword evidence="2 5" id="KW-0812">Transmembrane</keyword>
<evidence type="ECO:0000256" key="3">
    <source>
        <dbReference type="ARBA" id="ARBA00022989"/>
    </source>
</evidence>
<feature type="transmembrane region" description="Helical" evidence="5">
    <location>
        <begin position="42"/>
        <end position="61"/>
    </location>
</feature>
<dbReference type="InterPro" id="IPR011701">
    <property type="entry name" value="MFS"/>
</dbReference>
<keyword evidence="8" id="KW-1185">Reference proteome</keyword>
<feature type="transmembrane region" description="Helical" evidence="5">
    <location>
        <begin position="132"/>
        <end position="155"/>
    </location>
</feature>
<organism evidence="7 8">
    <name type="scientific">Actinopolyspora saharensis</name>
    <dbReference type="NCBI Taxonomy" id="995062"/>
    <lineage>
        <taxon>Bacteria</taxon>
        <taxon>Bacillati</taxon>
        <taxon>Actinomycetota</taxon>
        <taxon>Actinomycetes</taxon>
        <taxon>Actinopolysporales</taxon>
        <taxon>Actinopolysporaceae</taxon>
        <taxon>Actinopolyspora</taxon>
    </lineage>
</organism>
<evidence type="ECO:0000313" key="7">
    <source>
        <dbReference type="EMBL" id="SDQ88583.1"/>
    </source>
</evidence>
<feature type="transmembrane region" description="Helical" evidence="5">
    <location>
        <begin position="167"/>
        <end position="187"/>
    </location>
</feature>
<reference evidence="8" key="1">
    <citation type="submission" date="2016-10" db="EMBL/GenBank/DDBJ databases">
        <authorList>
            <person name="Varghese N."/>
            <person name="Submissions S."/>
        </authorList>
    </citation>
    <scope>NUCLEOTIDE SEQUENCE [LARGE SCALE GENOMIC DNA]</scope>
    <source>
        <strain evidence="8">DSM 45459</strain>
    </source>
</reference>
<dbReference type="InterPro" id="IPR020846">
    <property type="entry name" value="MFS_dom"/>
</dbReference>
<dbReference type="CDD" id="cd17321">
    <property type="entry name" value="MFS_MMR_MDR_like"/>
    <property type="match status" value="1"/>
</dbReference>
<gene>
    <name evidence="7" type="ORF">SAMN04489718_2559</name>
</gene>
<protein>
    <submittedName>
        <fullName evidence="7">Drug resistance transporter, EmrB/QacA subfamily</fullName>
    </submittedName>
</protein>
<evidence type="ECO:0000256" key="4">
    <source>
        <dbReference type="ARBA" id="ARBA00023136"/>
    </source>
</evidence>
<keyword evidence="3 5" id="KW-1133">Transmembrane helix</keyword>
<dbReference type="OrthoDB" id="4532109at2"/>
<name>A0A1H1EIP7_9ACTN</name>
<evidence type="ECO:0000313" key="8">
    <source>
        <dbReference type="Proteomes" id="UP000199301"/>
    </source>
</evidence>
<dbReference type="GO" id="GO:0005886">
    <property type="term" value="C:plasma membrane"/>
    <property type="evidence" value="ECO:0007669"/>
    <property type="project" value="UniProtKB-SubCell"/>
</dbReference>
<evidence type="ECO:0000256" key="5">
    <source>
        <dbReference type="SAM" id="Phobius"/>
    </source>
</evidence>
<dbReference type="STRING" id="995062.SAMN04489718_2559"/>
<dbReference type="RefSeq" id="WP_092524144.1">
    <property type="nucleotide sequence ID" value="NZ_FNKO01000002.1"/>
</dbReference>
<accession>A0A1H1EIP7</accession>
<feature type="transmembrane region" description="Helical" evidence="5">
    <location>
        <begin position="7"/>
        <end position="30"/>
    </location>
</feature>
<dbReference type="InterPro" id="IPR036259">
    <property type="entry name" value="MFS_trans_sf"/>
</dbReference>
<dbReference type="Gene3D" id="1.20.1720.10">
    <property type="entry name" value="Multidrug resistance protein D"/>
    <property type="match status" value="1"/>
</dbReference>
<feature type="transmembrane region" description="Helical" evidence="5">
    <location>
        <begin position="99"/>
        <end position="120"/>
    </location>
</feature>
<dbReference type="GO" id="GO:0022857">
    <property type="term" value="F:transmembrane transporter activity"/>
    <property type="evidence" value="ECO:0007669"/>
    <property type="project" value="InterPro"/>
</dbReference>
<dbReference type="EMBL" id="FNKO01000002">
    <property type="protein sequence ID" value="SDQ88583.1"/>
    <property type="molecule type" value="Genomic_DNA"/>
</dbReference>
<dbReference type="PANTHER" id="PTHR42718:SF39">
    <property type="entry name" value="ACTINORHODIN TRANSPORTER-RELATED"/>
    <property type="match status" value="1"/>
</dbReference>
<feature type="transmembrane region" description="Helical" evidence="5">
    <location>
        <begin position="225"/>
        <end position="246"/>
    </location>
</feature>